<dbReference type="Proteomes" id="UP001059893">
    <property type="component" value="Unassembled WGS sequence"/>
</dbReference>
<evidence type="ECO:0000313" key="2">
    <source>
        <dbReference type="Proteomes" id="UP001059893"/>
    </source>
</evidence>
<name>A0ABQ8N1Q6_PYRGI</name>
<dbReference type="EMBL" id="JABSND010000686">
    <property type="protein sequence ID" value="KAI6289653.1"/>
    <property type="molecule type" value="Genomic_DNA"/>
</dbReference>
<comment type="caution">
    <text evidence="1">The sequence shown here is derived from an EMBL/GenBank/DDBJ whole genome shotgun (WGS) entry which is preliminary data.</text>
</comment>
<organism evidence="1 2">
    <name type="scientific">Pyricularia grisea</name>
    <name type="common">Crabgrass-specific blast fungus</name>
    <name type="synonym">Magnaporthe grisea</name>
    <dbReference type="NCBI Taxonomy" id="148305"/>
    <lineage>
        <taxon>Eukaryota</taxon>
        <taxon>Fungi</taxon>
        <taxon>Dikarya</taxon>
        <taxon>Ascomycota</taxon>
        <taxon>Pezizomycotina</taxon>
        <taxon>Sordariomycetes</taxon>
        <taxon>Sordariomycetidae</taxon>
        <taxon>Magnaporthales</taxon>
        <taxon>Pyriculariaceae</taxon>
        <taxon>Pyricularia</taxon>
    </lineage>
</organism>
<accession>A0ABQ8N1Q6</accession>
<sequence>MMSTWPRKAGWSAILDRADKIGTERHGGGTFSAPFFFRRNQQQSHNKVRNAMENNVRTGVGRLHASFLWFMAASKVFASLSL</sequence>
<keyword evidence="2" id="KW-1185">Reference proteome</keyword>
<proteinExistence type="predicted"/>
<evidence type="ECO:0000313" key="1">
    <source>
        <dbReference type="EMBL" id="KAI6289653.1"/>
    </source>
</evidence>
<protein>
    <submittedName>
        <fullName evidence="1">Uncharacterized protein</fullName>
    </submittedName>
</protein>
<gene>
    <name evidence="1" type="ORF">MCOR33_011759</name>
</gene>
<reference evidence="1" key="1">
    <citation type="submission" date="2021-01" db="EMBL/GenBank/DDBJ databases">
        <title>Deciphering the adaptive evolutionary patterns associated with biogeogrpahic diversity in the finger millet blast pathogen Magnaporthe oryzae in Eastern Africa.</title>
        <authorList>
            <person name="Onyema G."/>
            <person name="Shittu T.A."/>
            <person name="Dodsworth S."/>
            <person name="Devilliers S."/>
            <person name="Muthumeenakshi S."/>
            <person name="Sreenivasaprasad S."/>
        </authorList>
    </citation>
    <scope>NUCLEOTIDE SEQUENCE</scope>
    <source>
        <strain evidence="1">D15/s37</strain>
    </source>
</reference>